<organism evidence="1 2">
    <name type="scientific">Metarhizium anisopliae BRIP 53293</name>
    <dbReference type="NCBI Taxonomy" id="1291518"/>
    <lineage>
        <taxon>Eukaryota</taxon>
        <taxon>Fungi</taxon>
        <taxon>Dikarya</taxon>
        <taxon>Ascomycota</taxon>
        <taxon>Pezizomycotina</taxon>
        <taxon>Sordariomycetes</taxon>
        <taxon>Hypocreomycetidae</taxon>
        <taxon>Hypocreales</taxon>
        <taxon>Clavicipitaceae</taxon>
        <taxon>Metarhizium</taxon>
    </lineage>
</organism>
<dbReference type="EMBL" id="KE384755">
    <property type="protein sequence ID" value="KJK74681.1"/>
    <property type="molecule type" value="Genomic_DNA"/>
</dbReference>
<keyword evidence="2" id="KW-1185">Reference proteome</keyword>
<name>A0A0D9NLC4_METAN</name>
<protein>
    <submittedName>
        <fullName evidence="1">Uncharacterized protein</fullName>
    </submittedName>
</protein>
<evidence type="ECO:0000313" key="1">
    <source>
        <dbReference type="EMBL" id="KJK74681.1"/>
    </source>
</evidence>
<proteinExistence type="predicted"/>
<evidence type="ECO:0000313" key="2">
    <source>
        <dbReference type="Proteomes" id="UP000054544"/>
    </source>
</evidence>
<gene>
    <name evidence="1" type="ORF">H634G_09992</name>
</gene>
<accession>A0A0D9NLC4</accession>
<sequence>MELPQTTLQPSSDKEWHPWYFVYLFYFRSLEWAFGVGPAHWAPERCEVYGPAYEDGVKVRPMVMAKNPKTHPPIRVALRLCGVDADTAERIKAGLMRYEGSVLSWNAKLFMATAWRWLHQERYIPLNVFEEAQGVLNRCGREDVAGPDSQCGPLQMEEDDLMYSIVKRQGGLFVSRTYRELWCDGQCVEKRKIMQWVAV</sequence>
<reference evidence="2" key="1">
    <citation type="journal article" date="2014" name="BMC Genomics">
        <title>The genome sequence of the biocontrol fungus Metarhizium anisopliae and comparative genomics of Metarhizium species.</title>
        <authorList>
            <person name="Pattemore J.A."/>
            <person name="Hane J.K."/>
            <person name="Williams A.H."/>
            <person name="Wilson B.A."/>
            <person name="Stodart B.J."/>
            <person name="Ash G.J."/>
        </authorList>
    </citation>
    <scope>NUCLEOTIDE SEQUENCE [LARGE SCALE GENOMIC DNA]</scope>
    <source>
        <strain evidence="2">BRIP 53293</strain>
    </source>
</reference>
<dbReference type="AlphaFoldDB" id="A0A0D9NLC4"/>
<dbReference type="Proteomes" id="UP000054544">
    <property type="component" value="Unassembled WGS sequence"/>
</dbReference>